<keyword evidence="3" id="KW-1185">Reference proteome</keyword>
<evidence type="ECO:0000259" key="1">
    <source>
        <dbReference type="Pfam" id="PF08450"/>
    </source>
</evidence>
<dbReference type="EMBL" id="VCHE01000006">
    <property type="protein sequence ID" value="KAB2579568.1"/>
    <property type="molecule type" value="Genomic_DNA"/>
</dbReference>
<comment type="caution">
    <text evidence="2">The sequence shown here is derived from an EMBL/GenBank/DDBJ whole genome shotgun (WGS) entry which is preliminary data.</text>
</comment>
<proteinExistence type="predicted"/>
<dbReference type="OrthoDB" id="423498at2759"/>
<organism evidence="2 3">
    <name type="scientific">Lasiodiplodia theobromae</name>
    <dbReference type="NCBI Taxonomy" id="45133"/>
    <lineage>
        <taxon>Eukaryota</taxon>
        <taxon>Fungi</taxon>
        <taxon>Dikarya</taxon>
        <taxon>Ascomycota</taxon>
        <taxon>Pezizomycotina</taxon>
        <taxon>Dothideomycetes</taxon>
        <taxon>Dothideomycetes incertae sedis</taxon>
        <taxon>Botryosphaeriales</taxon>
        <taxon>Botryosphaeriaceae</taxon>
        <taxon>Lasiodiplodia</taxon>
    </lineage>
</organism>
<dbReference type="PANTHER" id="PTHR47064">
    <property type="entry name" value="PUTATIVE (AFU_ORTHOLOGUE AFUA_1G08990)-RELATED"/>
    <property type="match status" value="1"/>
</dbReference>
<dbReference type="SUPFAM" id="SSF63829">
    <property type="entry name" value="Calcium-dependent phosphotriesterase"/>
    <property type="match status" value="1"/>
</dbReference>
<dbReference type="InterPro" id="IPR013658">
    <property type="entry name" value="SGL"/>
</dbReference>
<sequence>MATEKSPDASWRVHDKAFLRIQGTDPSLELLLTVDSYPFAHEAGVFIPSTNELFITSNRYHDEDGSQKVQICKVTLGPPVSLEEIHCPEIAMGNGGVNYGEDILFCAQGSMTQPSGLFSMSRTPPYAVNPVLTDFHGRPFNSVNDVVVSQDGSIWFTDPPYGHNQGYRPPPTLPSQVYRFDPATGSIRAMADGFGRPNGICFSPDESVVYVTDTDFVNGNGSTDASKASTMSVLKMISMVLHADLS</sequence>
<gene>
    <name evidence="2" type="primary">gnl_1</name>
    <name evidence="2" type="ORF">DBV05_g1593</name>
</gene>
<dbReference type="Proteomes" id="UP000325902">
    <property type="component" value="Unassembled WGS sequence"/>
</dbReference>
<evidence type="ECO:0000313" key="3">
    <source>
        <dbReference type="Proteomes" id="UP000325902"/>
    </source>
</evidence>
<accession>A0A5N5DNQ3</accession>
<name>A0A5N5DNQ3_9PEZI</name>
<dbReference type="InterPro" id="IPR052988">
    <property type="entry name" value="Oryzine_lactonohydrolase"/>
</dbReference>
<dbReference type="InterPro" id="IPR011042">
    <property type="entry name" value="6-blade_b-propeller_TolB-like"/>
</dbReference>
<dbReference type="Gene3D" id="2.120.10.30">
    <property type="entry name" value="TolB, C-terminal domain"/>
    <property type="match status" value="1"/>
</dbReference>
<reference evidence="2 3" key="1">
    <citation type="journal article" date="2019" name="Sci. Rep.">
        <title>A multi-omics analysis of the grapevine pathogen Lasiodiplodia theobromae reveals that temperature affects the expression of virulence- and pathogenicity-related genes.</title>
        <authorList>
            <person name="Felix C."/>
            <person name="Meneses R."/>
            <person name="Goncalves M.F.M."/>
            <person name="Tilleman L."/>
            <person name="Duarte A.S."/>
            <person name="Jorrin-Novo J.V."/>
            <person name="Van de Peer Y."/>
            <person name="Deforce D."/>
            <person name="Van Nieuwerburgh F."/>
            <person name="Esteves A.C."/>
            <person name="Alves A."/>
        </authorList>
    </citation>
    <scope>NUCLEOTIDE SEQUENCE [LARGE SCALE GENOMIC DNA]</scope>
    <source>
        <strain evidence="2 3">LA-SOL3</strain>
    </source>
</reference>
<dbReference type="PANTHER" id="PTHR47064:SF2">
    <property type="entry name" value="SMP-30_GLUCONOLACTONASE_LRE-LIKE REGION DOMAIN-CONTAINING PROTEIN-RELATED"/>
    <property type="match status" value="1"/>
</dbReference>
<dbReference type="AlphaFoldDB" id="A0A5N5DNQ3"/>
<dbReference type="Pfam" id="PF08450">
    <property type="entry name" value="SGL"/>
    <property type="match status" value="1"/>
</dbReference>
<evidence type="ECO:0000313" key="2">
    <source>
        <dbReference type="EMBL" id="KAB2579568.1"/>
    </source>
</evidence>
<feature type="domain" description="SMP-30/Gluconolactonase/LRE-like region" evidence="1">
    <location>
        <begin position="123"/>
        <end position="214"/>
    </location>
</feature>
<protein>
    <submittedName>
        <fullName evidence="2">Gluconolactonase</fullName>
    </submittedName>
</protein>